<gene>
    <name evidence="32" type="ORF">WMY93_028600</name>
</gene>
<comment type="catalytic activity">
    <reaction evidence="25">
        <text>an N(4)-{beta-D-GlcNAc-(1-&gt;2)-alpha-D-Man-(1-&gt;3)-[alpha-D-Man-(1-&gt;6)]-beta-D-Man-(1-&gt;4)-beta-D-GlcNAc-(1-&gt;4)-beta-D-GlcNAc}-L-asparaginyl-[protein] + UDP-N-acetyl-alpha-D-glucosamine = an N(4)-{beta-D-GlcNAc-(1-&gt;2)-[beta-D-GlcNAc-(1-&gt;4)]-alpha-D-Man-(1-&gt;3)-[alpha-D-Man-(1-&gt;6)]-beta-D-Man-(1-&gt;4)-beta-D-GlcNAc-(1-&gt;4)-beta-D-GlcNAc}-L-asparaginyl-[protein] + UDP + H(+)</text>
        <dbReference type="Rhea" id="RHEA:69615"/>
        <dbReference type="Rhea" id="RHEA-COMP:14369"/>
        <dbReference type="Rhea" id="RHEA-COMP:17732"/>
        <dbReference type="ChEBI" id="CHEBI:15378"/>
        <dbReference type="ChEBI" id="CHEBI:57705"/>
        <dbReference type="ChEBI" id="CHEBI:58223"/>
        <dbReference type="ChEBI" id="CHEBI:60615"/>
        <dbReference type="ChEBI" id="CHEBI:187873"/>
    </reaction>
    <physiologicalReaction direction="left-to-right" evidence="25">
        <dbReference type="Rhea" id="RHEA:69616"/>
    </physiologicalReaction>
</comment>
<keyword evidence="15 29" id="KW-0472">Membrane</keyword>
<keyword evidence="12 29" id="KW-1133">Transmembrane helix</keyword>
<evidence type="ECO:0000256" key="12">
    <source>
        <dbReference type="ARBA" id="ARBA00022989"/>
    </source>
</evidence>
<keyword evidence="9 29" id="KW-0812">Transmembrane</keyword>
<feature type="domain" description="MGAT4 A/B/C C-terminal" evidence="31">
    <location>
        <begin position="365"/>
        <end position="496"/>
    </location>
</feature>
<evidence type="ECO:0000256" key="21">
    <source>
        <dbReference type="ARBA" id="ARBA00046033"/>
    </source>
</evidence>
<evidence type="ECO:0000256" key="3">
    <source>
        <dbReference type="ARBA" id="ARBA00004613"/>
    </source>
</evidence>
<evidence type="ECO:0000256" key="5">
    <source>
        <dbReference type="ARBA" id="ARBA00009090"/>
    </source>
</evidence>
<dbReference type="GO" id="GO:0005795">
    <property type="term" value="C:Golgi stack"/>
    <property type="evidence" value="ECO:0007669"/>
    <property type="project" value="TreeGrafter"/>
</dbReference>
<evidence type="ECO:0000256" key="26">
    <source>
        <dbReference type="ARBA" id="ARBA00093225"/>
    </source>
</evidence>
<dbReference type="PANTHER" id="PTHR12062:SF4">
    <property type="entry name" value="ALPHA-1,3-MANNOSYL-GLYCOPROTEIN 4-BETA-N-ACETYLGLUCOSAMINYLTRANSFERASE A"/>
    <property type="match status" value="1"/>
</dbReference>
<dbReference type="EMBL" id="JBBPFD010000021">
    <property type="protein sequence ID" value="KAK7882426.1"/>
    <property type="molecule type" value="Genomic_DNA"/>
</dbReference>
<evidence type="ECO:0000256" key="11">
    <source>
        <dbReference type="ARBA" id="ARBA00022968"/>
    </source>
</evidence>
<organism evidence="32 33">
    <name type="scientific">Mugilogobius chulae</name>
    <name type="common">yellowstripe goby</name>
    <dbReference type="NCBI Taxonomy" id="88201"/>
    <lineage>
        <taxon>Eukaryota</taxon>
        <taxon>Metazoa</taxon>
        <taxon>Chordata</taxon>
        <taxon>Craniata</taxon>
        <taxon>Vertebrata</taxon>
        <taxon>Euteleostomi</taxon>
        <taxon>Actinopterygii</taxon>
        <taxon>Neopterygii</taxon>
        <taxon>Teleostei</taxon>
        <taxon>Neoteleostei</taxon>
        <taxon>Acanthomorphata</taxon>
        <taxon>Gobiaria</taxon>
        <taxon>Gobiiformes</taxon>
        <taxon>Gobioidei</taxon>
        <taxon>Gobiidae</taxon>
        <taxon>Gobionellinae</taxon>
        <taxon>Mugilogobius</taxon>
    </lineage>
</organism>
<keyword evidence="13" id="KW-0333">Golgi apparatus</keyword>
<dbReference type="Pfam" id="PF04666">
    <property type="entry name" value="MGAT4_cons"/>
    <property type="match status" value="2"/>
</dbReference>
<feature type="transmembrane region" description="Helical" evidence="29">
    <location>
        <begin position="7"/>
        <end position="27"/>
    </location>
</feature>
<dbReference type="GO" id="GO:0008454">
    <property type="term" value="F:alpha-1,3-mannosylglycoprotein 4-beta-N-acetylglucosaminyltransferase activity"/>
    <property type="evidence" value="ECO:0007669"/>
    <property type="project" value="UniProtKB-EC"/>
</dbReference>
<feature type="domain" description="MGAT4 conserved region" evidence="30">
    <location>
        <begin position="264"/>
        <end position="351"/>
    </location>
</feature>
<evidence type="ECO:0000256" key="8">
    <source>
        <dbReference type="ARBA" id="ARBA00022679"/>
    </source>
</evidence>
<keyword evidence="6" id="KW-0964">Secreted</keyword>
<comment type="pathway">
    <text evidence="4">Protein modification; protein glycosylation.</text>
</comment>
<evidence type="ECO:0000256" key="24">
    <source>
        <dbReference type="ARBA" id="ARBA00049146"/>
    </source>
</evidence>
<evidence type="ECO:0000256" key="25">
    <source>
        <dbReference type="ARBA" id="ARBA00093220"/>
    </source>
</evidence>
<dbReference type="GO" id="GO:0046872">
    <property type="term" value="F:metal ion binding"/>
    <property type="evidence" value="ECO:0007669"/>
    <property type="project" value="UniProtKB-KW"/>
</dbReference>
<comment type="catalytic activity">
    <reaction evidence="24">
        <text>N(4)-{beta-D-GlcNAc-(1-&gt;2)-alpha-D-Man-(1-&gt;3)-beta-D-Man-(1-&gt;4)-beta-D-GlcNAc-(1-&gt;4)-beta-D-GlcNAc}-asparaginyl-[protein] + UDP-N-acetyl-alpha-D-glucosamine = N(4)-{beta-D-GlcNAc-(1-&gt;2)-[beta-D-GlcNAc-(1-&gt;4)]-alpha-D-Man-(1-&gt;3)-beta-D-Man-(1-&gt;4)-beta-D-GlcNAc-(1-&gt;4)-beta-D-GlcNAc}-asparaginyl-[protein] + UDP + H(+)</text>
        <dbReference type="Rhea" id="RHEA:69635"/>
        <dbReference type="Rhea" id="RHEA-COMP:17741"/>
        <dbReference type="Rhea" id="RHEA-COMP:17742"/>
        <dbReference type="ChEBI" id="CHEBI:15378"/>
        <dbReference type="ChEBI" id="CHEBI:57705"/>
        <dbReference type="ChEBI" id="CHEBI:58223"/>
        <dbReference type="ChEBI" id="CHEBI:187882"/>
        <dbReference type="ChEBI" id="CHEBI:187883"/>
    </reaction>
    <physiologicalReaction direction="left-to-right" evidence="24">
        <dbReference type="Rhea" id="RHEA:69636"/>
    </physiologicalReaction>
</comment>
<keyword evidence="33" id="KW-1185">Reference proteome</keyword>
<evidence type="ECO:0000256" key="6">
    <source>
        <dbReference type="ARBA" id="ARBA00022525"/>
    </source>
</evidence>
<dbReference type="EC" id="2.4.1.145" evidence="17"/>
<evidence type="ECO:0000313" key="33">
    <source>
        <dbReference type="Proteomes" id="UP001460270"/>
    </source>
</evidence>
<comment type="catalytic activity">
    <reaction evidence="23">
        <text>N(4)-{beta-D-GlcNAc-(1-&gt;2)-alpha-D-Man-(1-&gt;3)-[beta-D-GlcNAc-(1-&gt;2)-alpha-D-Man-(1-&gt;6)]-beta-D-Man-(1-&gt;4)-beta-D-GlcNAc-(1-&gt;4)-beta-D-GlcNAc}-L-asparaginyl-[protein] + UDP-N-acetyl-alpha-D-glucosamine = N(4)-{beta-D-GlcNAc-(1-&gt;2)-[beta-D-GlcNAc-(1-&gt;4)]-alpha-D-Man-(1-&gt;3)-[beta-D-GlcNAc-(1-&gt;2)-alpha-D-Man-(1-&gt;6)]-beta-D-Man-(1-&gt;4)-beta-D-GlcNAc-(1-&gt;4)-beta-D-GlcNAc}-L-asparaginyl-[protein] + UDP + H(+)</text>
        <dbReference type="Rhea" id="RHEA:16057"/>
        <dbReference type="Rhea" id="RHEA-COMP:13526"/>
        <dbReference type="Rhea" id="RHEA-COMP:14374"/>
        <dbReference type="ChEBI" id="CHEBI:15378"/>
        <dbReference type="ChEBI" id="CHEBI:57705"/>
        <dbReference type="ChEBI" id="CHEBI:58223"/>
        <dbReference type="ChEBI" id="CHEBI:60651"/>
        <dbReference type="ChEBI" id="CHEBI:139507"/>
        <dbReference type="EC" id="2.4.1.145"/>
    </reaction>
    <physiologicalReaction direction="left-to-right" evidence="23">
        <dbReference type="Rhea" id="RHEA:16058"/>
    </physiologicalReaction>
</comment>
<evidence type="ECO:0000259" key="31">
    <source>
        <dbReference type="Pfam" id="PF23524"/>
    </source>
</evidence>
<dbReference type="GO" id="GO:0000139">
    <property type="term" value="C:Golgi membrane"/>
    <property type="evidence" value="ECO:0007669"/>
    <property type="project" value="UniProtKB-SubCell"/>
</dbReference>
<dbReference type="AlphaFoldDB" id="A0AAW0MT95"/>
<comment type="similarity">
    <text evidence="5">Belongs to the glycosyltransferase 54 family.</text>
</comment>
<comment type="catalytic activity">
    <reaction evidence="26">
        <text>an N(4)-{beta-D-GlcNAc-(1-&gt;2)-alpha-D-Man-(1-&gt;3)-[beta-D-Gal-(1-&gt;4)-beta-D-GlcNAc-(1-&gt;2)-alpha-D-Man-(1-&gt;6)]-beta-D-Man-(1-&gt;4)-beta-D-GlcNAc-(1-&gt;4)-beta-D-GlcNAc}-L-asparaginyl-[protein] + UDP-N-acetyl-alpha-D-glucosamine = an N(4)-{beta-D-GlcNAc-(1-&gt;2)-[beta-D-GlcNAc-(1-&gt;4)]-alpha-D-Man-(1-&gt;3)-[beta-D-Gal-(1-&gt;4)-beta-D-GlcNAc-(1-&gt;2)-alpha-D-Man-(1-&gt;6)]-beta-D-Man-(1-&gt;4)-beta-D-GlcNAc-(1-&gt;4)-beta-D-GlcNAc}-L-asparaginyl-[protein] + UDP + H(+)</text>
        <dbReference type="Rhea" id="RHEA:69627"/>
        <dbReference type="Rhea" id="RHEA-COMP:17737"/>
        <dbReference type="Rhea" id="RHEA-COMP:17738"/>
        <dbReference type="ChEBI" id="CHEBI:15378"/>
        <dbReference type="ChEBI" id="CHEBI:57705"/>
        <dbReference type="ChEBI" id="CHEBI:58223"/>
        <dbReference type="ChEBI" id="CHEBI:187878"/>
        <dbReference type="ChEBI" id="CHEBI:187879"/>
    </reaction>
    <physiologicalReaction direction="left-to-right" evidence="26">
        <dbReference type="Rhea" id="RHEA:69628"/>
    </physiologicalReaction>
</comment>
<dbReference type="InterPro" id="IPR057279">
    <property type="entry name" value="MGAT4"/>
</dbReference>
<evidence type="ECO:0000256" key="2">
    <source>
        <dbReference type="ARBA" id="ARBA00004323"/>
    </source>
</evidence>
<dbReference type="Pfam" id="PF23524">
    <property type="entry name" value="MGAT4A_C"/>
    <property type="match status" value="1"/>
</dbReference>
<comment type="function">
    <text evidence="21">Glycosyltransferase that catalyze the transfer of GlcNAc from UDP-GlcNAc to the GlcNAcbeta1-2Manalpha1-3 arm of the core structure of N-linked glycans through a beta1-4 linkage and participates in the production of tri- and tetra-antennary N-linked sugar chains. Involved in glucose transport by mediating SLC2A2/GLUT2 glycosylation, thereby controlling cell-surface expression of SLC2A2 in pancreatic beta cells.</text>
</comment>
<comment type="catalytic activity">
    <reaction evidence="28">
        <text>an N(4)-{beta-D-GlcNAc-(1-&gt;2)-alpha-D-Man-(1-&gt;3)-[beta-D-GlcNAc-(1-&gt;2)-[beta-D-GlcNAc-(1-&gt;6)]-alpha-D-Man-(1-&gt;6)]-beta-D-Man-(1-&gt;4)-beta-D-GlcNAc-(1-&gt;4)-beta-D-GlcNAc}-L-asparaginyl-[protein] + UDP-N-acetyl-alpha-D-glucosamine = an N(4)-{beta-D-GlcNAc-(1-&gt;2)-[beta-D-GlcNAc-(1-&gt;4)]-alpha-D-Man-(1-&gt;3)-[beta-D-GlcNAc-(1-&gt;2)-[beta-D-GlcNAc-(1-&gt;6)]-alpha-D-Man-(1-&gt;6)]-beta-D-Man-(1-&gt;4)-beta-D-GlcNAc-(1-&gt;4)-beta-D-GlcNAc}-L-asparaginyl-[protein] + UDP + H(+)</text>
        <dbReference type="Rhea" id="RHEA:69619"/>
        <dbReference type="Rhea" id="RHEA-COMP:17733"/>
        <dbReference type="Rhea" id="RHEA-COMP:17734"/>
        <dbReference type="ChEBI" id="CHEBI:15378"/>
        <dbReference type="ChEBI" id="CHEBI:57705"/>
        <dbReference type="ChEBI" id="CHEBI:58223"/>
        <dbReference type="ChEBI" id="CHEBI:187874"/>
        <dbReference type="ChEBI" id="CHEBI:187875"/>
    </reaction>
    <physiologicalReaction direction="left-to-right" evidence="28">
        <dbReference type="Rhea" id="RHEA:69620"/>
    </physiologicalReaction>
</comment>
<name>A0AAW0MT95_9GOBI</name>
<dbReference type="GO" id="GO:0005576">
    <property type="term" value="C:extracellular region"/>
    <property type="evidence" value="ECO:0007669"/>
    <property type="project" value="UniProtKB-SubCell"/>
</dbReference>
<evidence type="ECO:0000256" key="22">
    <source>
        <dbReference type="ARBA" id="ARBA00047414"/>
    </source>
</evidence>
<evidence type="ECO:0000256" key="16">
    <source>
        <dbReference type="ARBA" id="ARBA00023180"/>
    </source>
</evidence>
<evidence type="ECO:0000256" key="13">
    <source>
        <dbReference type="ARBA" id="ARBA00023034"/>
    </source>
</evidence>
<comment type="caution">
    <text evidence="32">The sequence shown here is derived from an EMBL/GenBank/DDBJ whole genome shotgun (WGS) entry which is preliminary data.</text>
</comment>
<evidence type="ECO:0000256" key="4">
    <source>
        <dbReference type="ARBA" id="ARBA00004922"/>
    </source>
</evidence>
<dbReference type="Proteomes" id="UP001460270">
    <property type="component" value="Unassembled WGS sequence"/>
</dbReference>
<proteinExistence type="inferred from homology"/>
<accession>A0AAW0MT95</accession>
<keyword evidence="10" id="KW-0479">Metal-binding</keyword>
<evidence type="ECO:0000256" key="17">
    <source>
        <dbReference type="ARBA" id="ARBA00038913"/>
    </source>
</evidence>
<keyword evidence="7" id="KW-0328">Glycosyltransferase</keyword>
<evidence type="ECO:0000256" key="20">
    <source>
        <dbReference type="ARBA" id="ARBA00043139"/>
    </source>
</evidence>
<dbReference type="GO" id="GO:0005783">
    <property type="term" value="C:endoplasmic reticulum"/>
    <property type="evidence" value="ECO:0007669"/>
    <property type="project" value="TreeGrafter"/>
</dbReference>
<evidence type="ECO:0000256" key="27">
    <source>
        <dbReference type="ARBA" id="ARBA00093235"/>
    </source>
</evidence>
<sequence length="504" mass="57785">MRLRNGTVATAIIFFTSFLSLSWYTAWQNGKEKLIAYQREFHALKERLRVAEHRTLQRSSELNNILEQFRRAIAETNNSKDALTNFSDETQKLLKELANRKPLQVPNIYHHLPHLLNNEGSLHPAVQVGLGRTGVTMVMGIPTVKRKVKSYLSETLRSLIDKLSPEEKLDCVIIVYVGETDVEYVNSVVAGLEKEFSTELGSGLLEVISPPAAYYPDLSTLKETFGDSKERVRWRTKQNLDYSFLMMYAVSKGVYYVQLEDDILGFIGKMFQAPDLNLIVEFIFMFYKEKPIDWLLDHILWVKVCNPEKDAKHCERQKSSLRIRFRPSLFQHVGLHSSLAGKIQKLTDKDFLKPLLHKMHINPPAEVSTSMKVYQGHTLEKTYLGEDFFWAITPTSGDYVLFKFDRPVSIERFLFRSGNQEHPGDKIENTTVEILPVSEAGLQAKDKYKRTEDRFYRIGQFEKGVAEGAVDPSLNPVLALRLSVLKDSAVWAILSEIHIKRIAV</sequence>
<keyword evidence="8" id="KW-0808">Transferase</keyword>
<dbReference type="PANTHER" id="PTHR12062">
    <property type="entry name" value="N-ACETYLGLUCOSAMINYLTRANSFERASE VI"/>
    <property type="match status" value="1"/>
</dbReference>
<keyword evidence="16" id="KW-0325">Glycoprotein</keyword>
<dbReference type="InterPro" id="IPR006759">
    <property type="entry name" value="Glyco_transf_54"/>
</dbReference>
<evidence type="ECO:0000256" key="29">
    <source>
        <dbReference type="SAM" id="Phobius"/>
    </source>
</evidence>
<evidence type="ECO:0000256" key="18">
    <source>
        <dbReference type="ARBA" id="ARBA00039706"/>
    </source>
</evidence>
<reference evidence="33" key="1">
    <citation type="submission" date="2024-04" db="EMBL/GenBank/DDBJ databases">
        <title>Salinicola lusitanus LLJ914,a marine bacterium isolated from the Okinawa Trough.</title>
        <authorList>
            <person name="Li J."/>
        </authorList>
    </citation>
    <scope>NUCLEOTIDE SEQUENCE [LARGE SCALE GENOMIC DNA]</scope>
</reference>
<evidence type="ECO:0000259" key="30">
    <source>
        <dbReference type="Pfam" id="PF04666"/>
    </source>
</evidence>
<protein>
    <recommendedName>
        <fullName evidence="18">Alpha-1,3-mannosyl-glycoprotein 4-beta-N-acetylglucosaminyltransferase A</fullName>
        <ecNumber evidence="17">2.4.1.145</ecNumber>
    </recommendedName>
    <alternativeName>
        <fullName evidence="19">N-glycosyl-oligosaccharide-glycoprotein N-acetylglucosaminyltransferase IVa</fullName>
    </alternativeName>
    <alternativeName>
        <fullName evidence="20">UDP-N-acetylglucosamine: alpha-1,3-D-mannoside beta-1,4-N-acetylglucosaminyltransferase IVa</fullName>
    </alternativeName>
</protein>
<evidence type="ECO:0000256" key="19">
    <source>
        <dbReference type="ARBA" id="ARBA00043050"/>
    </source>
</evidence>
<dbReference type="GO" id="GO:0005793">
    <property type="term" value="C:endoplasmic reticulum-Golgi intermediate compartment"/>
    <property type="evidence" value="ECO:0007669"/>
    <property type="project" value="TreeGrafter"/>
</dbReference>
<evidence type="ECO:0000256" key="10">
    <source>
        <dbReference type="ARBA" id="ARBA00022723"/>
    </source>
</evidence>
<comment type="subcellular location">
    <subcellularLocation>
        <location evidence="2">Golgi apparatus membrane</location>
        <topology evidence="2">Single-pass type II membrane protein</topology>
    </subcellularLocation>
    <subcellularLocation>
        <location evidence="3">Secreted</location>
    </subcellularLocation>
</comment>
<keyword evidence="14" id="KW-0175">Coiled coil</keyword>
<evidence type="ECO:0000256" key="1">
    <source>
        <dbReference type="ARBA" id="ARBA00001968"/>
    </source>
</evidence>
<evidence type="ECO:0000256" key="15">
    <source>
        <dbReference type="ARBA" id="ARBA00023136"/>
    </source>
</evidence>
<comment type="cofactor">
    <cofactor evidence="1">
        <name>a divalent metal cation</name>
        <dbReference type="ChEBI" id="CHEBI:60240"/>
    </cofactor>
</comment>
<dbReference type="InterPro" id="IPR056576">
    <property type="entry name" value="MGAT4_A/B/C_C"/>
</dbReference>
<evidence type="ECO:0000256" key="28">
    <source>
        <dbReference type="ARBA" id="ARBA00093244"/>
    </source>
</evidence>
<dbReference type="GO" id="GO:0006487">
    <property type="term" value="P:protein N-linked glycosylation"/>
    <property type="evidence" value="ECO:0007669"/>
    <property type="project" value="TreeGrafter"/>
</dbReference>
<feature type="domain" description="MGAT4 conserved region" evidence="30">
    <location>
        <begin position="104"/>
        <end position="263"/>
    </location>
</feature>
<evidence type="ECO:0000256" key="7">
    <source>
        <dbReference type="ARBA" id="ARBA00022676"/>
    </source>
</evidence>
<evidence type="ECO:0000313" key="32">
    <source>
        <dbReference type="EMBL" id="KAK7882426.1"/>
    </source>
</evidence>
<evidence type="ECO:0000256" key="23">
    <source>
        <dbReference type="ARBA" id="ARBA00048608"/>
    </source>
</evidence>
<keyword evidence="11" id="KW-0735">Signal-anchor</keyword>
<comment type="catalytic activity">
    <reaction evidence="22">
        <text>N(4)-{beta-D-GlcNAc-(1-&gt;2)-alpha-D-Man-(1-&gt;3)-[alpha-D-Man-(1-&gt;3)-{alpha-D-Man-(1-&gt;6)}-alpha-D-Man-(1-&gt;6)]-beta-D-Man-(1-&gt;4)-beta-D-GlcNAc-(1-&gt;4)-beta-D-GlcNAc}-asparaginyl-[protein] + UDP-N-acetyl-alpha-D-glucosamine = N(4)-{beta-D-GlcNAc-(1-&gt;2)-[beta-D-GlcNAc-(1-&gt;4)]-alpha-D-Man-(1-&gt;3)-[alpha-D-Man-(1-&gt;3)-{alpha-D-Man-(1-&gt;6)}-alpha-D-Man-(1-&gt;6)]-beta-D-Man-(1-&gt;4)-beta-D-GlcNAc-(1-&gt;4)-beta-D-GlcNAc}-asparaginyl-[protein] + UDP + H(+)</text>
        <dbReference type="Rhea" id="RHEA:69631"/>
        <dbReference type="Rhea" id="RHEA-COMP:17739"/>
        <dbReference type="Rhea" id="RHEA-COMP:17740"/>
        <dbReference type="ChEBI" id="CHEBI:15378"/>
        <dbReference type="ChEBI" id="CHEBI:57705"/>
        <dbReference type="ChEBI" id="CHEBI:58223"/>
        <dbReference type="ChEBI" id="CHEBI:187880"/>
        <dbReference type="ChEBI" id="CHEBI:187881"/>
    </reaction>
    <physiologicalReaction direction="left-to-right" evidence="22">
        <dbReference type="Rhea" id="RHEA:69632"/>
    </physiologicalReaction>
</comment>
<evidence type="ECO:0000256" key="14">
    <source>
        <dbReference type="ARBA" id="ARBA00023054"/>
    </source>
</evidence>
<evidence type="ECO:0000256" key="9">
    <source>
        <dbReference type="ARBA" id="ARBA00022692"/>
    </source>
</evidence>
<comment type="catalytic activity">
    <reaction evidence="27">
        <text>an N(4)-{beta-D-GlcNAc-(1-&gt;2)-alpha-D-Man-(1-&gt;3)-[beta-D-GlcNAc-(1-&gt;2)-alpha-D-Man-(1-&gt;6)]-beta-D-Man-(1-&gt;4)-beta-D-GlcNAc-(1-&gt;4)-[alpha-L-Fuc-(1-&gt;6)]-beta-D-GlcNAc}-L-asparaginyl-[protein] + UDP-N-acetyl-alpha-D-glucosamine = N(4)-{beta-D-GlcNAc-(1-&gt;2)-[beta-D-GlcNAc-(1-&gt;4)]-alpha-D-Man-(1-&gt;3)-[beta-D-GlcNAc-(1-&gt;2)-alpha-D-Man-(1-&gt;6)]-beta-D-Man-(1-&gt;4)-beta-D-GlcNAc-(1-&gt;4)-[alpha-L-Fuc-(1-&gt;6)]-beta-D-GlcNAc}-asparaginyl-[protein] + UDP + H(+)</text>
        <dbReference type="Rhea" id="RHEA:69623"/>
        <dbReference type="Rhea" id="RHEA-COMP:13532"/>
        <dbReference type="Rhea" id="RHEA-COMP:18198"/>
        <dbReference type="ChEBI" id="CHEBI:15378"/>
        <dbReference type="ChEBI" id="CHEBI:57705"/>
        <dbReference type="ChEBI" id="CHEBI:58223"/>
        <dbReference type="ChEBI" id="CHEBI:137207"/>
        <dbReference type="ChEBI" id="CHEBI:187877"/>
    </reaction>
    <physiologicalReaction direction="left-to-right" evidence="27">
        <dbReference type="Rhea" id="RHEA:69624"/>
    </physiologicalReaction>
</comment>